<organism evidence="2">
    <name type="scientific">Chromera velia CCMP2878</name>
    <dbReference type="NCBI Taxonomy" id="1169474"/>
    <lineage>
        <taxon>Eukaryota</taxon>
        <taxon>Sar</taxon>
        <taxon>Alveolata</taxon>
        <taxon>Colpodellida</taxon>
        <taxon>Chromeraceae</taxon>
        <taxon>Chromera</taxon>
    </lineage>
</organism>
<evidence type="ECO:0000256" key="1">
    <source>
        <dbReference type="SAM" id="MobiDB-lite"/>
    </source>
</evidence>
<evidence type="ECO:0000313" key="2">
    <source>
        <dbReference type="EMBL" id="CEM15820.1"/>
    </source>
</evidence>
<name>A0A0G4FNM8_9ALVE</name>
<dbReference type="EMBL" id="CDMZ01000508">
    <property type="protein sequence ID" value="CEM15820.1"/>
    <property type="molecule type" value="Genomic_DNA"/>
</dbReference>
<feature type="region of interest" description="Disordered" evidence="1">
    <location>
        <begin position="58"/>
        <end position="86"/>
    </location>
</feature>
<accession>A0A0G4FNM8</accession>
<dbReference type="AlphaFoldDB" id="A0A0G4FNM8"/>
<gene>
    <name evidence="2" type="ORF">Cvel_17955</name>
</gene>
<feature type="compositionally biased region" description="Acidic residues" evidence="1">
    <location>
        <begin position="74"/>
        <end position="86"/>
    </location>
</feature>
<reference evidence="2" key="1">
    <citation type="submission" date="2014-11" db="EMBL/GenBank/DDBJ databases">
        <authorList>
            <person name="Otto D Thomas"/>
            <person name="Naeem Raeece"/>
        </authorList>
    </citation>
    <scope>NUCLEOTIDE SEQUENCE</scope>
</reference>
<sequence>MPRVRWISDQSIHFDPSAAPRFISYGFSLEVDPQAGLREGAAAAAARPMSVVTPFGTFDNGANDNRSEAAEPLVNEEEGEETCCLT</sequence>
<dbReference type="VEuPathDB" id="CryptoDB:Cvel_17955"/>
<protein>
    <submittedName>
        <fullName evidence="2">Uncharacterized protein</fullName>
    </submittedName>
</protein>
<proteinExistence type="predicted"/>